<proteinExistence type="predicted"/>
<accession>A0AAN7B9G0</accession>
<dbReference type="Gene3D" id="2.60.120.620">
    <property type="entry name" value="q2cbj1_9rhob like domain"/>
    <property type="match status" value="1"/>
</dbReference>
<evidence type="ECO:0000256" key="1">
    <source>
        <dbReference type="SAM" id="MobiDB-lite"/>
    </source>
</evidence>
<dbReference type="EMBL" id="MU858076">
    <property type="protein sequence ID" value="KAK4215753.1"/>
    <property type="molecule type" value="Genomic_DNA"/>
</dbReference>
<keyword evidence="3" id="KW-1185">Reference proteome</keyword>
<sequence>METAPTHDLPDAVAPRAAQITTPVVNSTHLSRRHDDRVSEGTVYEGGVTPGDQLLAESQDRGNPVSLSNILNPSTNNLSKNKTADDMHAAESESVCSDLSTDAYRKNLTKDVDDALNLIRSTGSFAAFTPVWFGEQPRIAVDGVGDISIPLQEDQARQLINKARQAPFGKGSDTVVDTSIRNTWELDASQVQFSDPGDMARKIQGLCKVVADQMGITSPVSAEFYKTLIYEKGAMFKAHTDTEKIPGMFGTMILCLPSPHEGGDLVVKHRGARKVFKTSEGKSDLSPWPAGTRTCRMKFCPSRLAIDGAITRDLRHTLRRWIQKAASPDFNPQTDHGRLWYELEHEYTEANLSLRALKGTDLLRVQCLKELATELGLEVFLAMIKKEEEGIVESDSWWMRDNHKARWFDSDRDEESMHDLDEVLSTTISIPKLVKRFREDWVKDGEPLDNFTSHGEEGYSGYMGNSAPTATHWHCQTVALIFPNQKLADEFLVRNTSKSDAQSLPPRYLQKCKDPRTREQSIRTLEKMAKSAWEPTKKKSQFDYSLVPERLDRRSPTEVLRLAIDLHNYGFFNNVVGWLGANVSMLVYSHVKDKVLDPGNYAGFREIKAALQHNILLHSVGDRYGFLKSLAVESHNPCFGDVQRLSFDVVARSLDECQTSLPGPGEWDGLAAVGLVLEYHNESVFQDRFVPILRSRISLTSFIFGALEGYLENAEDNEAPRALSPTSLQVVEDIAKSAIAAMDLSKLLSEDTYKTAAAGGRQKLTAEYYRKALVARVPLPVVIASRLITPAMLETFVENCLRYRWDNVLLQFCFKIVAHADDIPEDEFSPVWVPFLASFIETFQTRGIDLSSPRSQQLGSAILDSYLSKYLGKEPTQDLDYSRPRLRTSCVCADCTQLNHFLVSPTRNTLRIPAPKKRRQHLHNMLDADGRGRCSHQTDRSTRPETLVIEKYGWPTDQPKQAWRDRAAAILKEIGKFDQDGLRKILGPDTCNYFKDAAHLSRHPALARIADISSLTAAPAPAVAGTKRTMPSDAEAGWNTRPY</sequence>
<evidence type="ECO:0000313" key="3">
    <source>
        <dbReference type="Proteomes" id="UP001301769"/>
    </source>
</evidence>
<comment type="caution">
    <text evidence="2">The sequence shown here is derived from an EMBL/GenBank/DDBJ whole genome shotgun (WGS) entry which is preliminary data.</text>
</comment>
<protein>
    <submittedName>
        <fullName evidence="2">Uncharacterized protein</fullName>
    </submittedName>
</protein>
<feature type="compositionally biased region" description="Polar residues" evidence="1">
    <location>
        <begin position="19"/>
        <end position="29"/>
    </location>
</feature>
<organism evidence="2 3">
    <name type="scientific">Rhypophila decipiens</name>
    <dbReference type="NCBI Taxonomy" id="261697"/>
    <lineage>
        <taxon>Eukaryota</taxon>
        <taxon>Fungi</taxon>
        <taxon>Dikarya</taxon>
        <taxon>Ascomycota</taxon>
        <taxon>Pezizomycotina</taxon>
        <taxon>Sordariomycetes</taxon>
        <taxon>Sordariomycetidae</taxon>
        <taxon>Sordariales</taxon>
        <taxon>Naviculisporaceae</taxon>
        <taxon>Rhypophila</taxon>
    </lineage>
</organism>
<dbReference type="PANTHER" id="PTHR33099:SF7">
    <property type="entry name" value="MYND-TYPE DOMAIN-CONTAINING PROTEIN"/>
    <property type="match status" value="1"/>
</dbReference>
<evidence type="ECO:0000313" key="2">
    <source>
        <dbReference type="EMBL" id="KAK4215753.1"/>
    </source>
</evidence>
<dbReference type="AlphaFoldDB" id="A0AAN7B9G0"/>
<reference evidence="2" key="2">
    <citation type="submission" date="2023-05" db="EMBL/GenBank/DDBJ databases">
        <authorList>
            <consortium name="Lawrence Berkeley National Laboratory"/>
            <person name="Steindorff A."/>
            <person name="Hensen N."/>
            <person name="Bonometti L."/>
            <person name="Westerberg I."/>
            <person name="Brannstrom I.O."/>
            <person name="Guillou S."/>
            <person name="Cros-Aarteil S."/>
            <person name="Calhoun S."/>
            <person name="Haridas S."/>
            <person name="Kuo A."/>
            <person name="Mondo S."/>
            <person name="Pangilinan J."/>
            <person name="Riley R."/>
            <person name="Labutti K."/>
            <person name="Andreopoulos B."/>
            <person name="Lipzen A."/>
            <person name="Chen C."/>
            <person name="Yanf M."/>
            <person name="Daum C."/>
            <person name="Ng V."/>
            <person name="Clum A."/>
            <person name="Ohm R."/>
            <person name="Martin F."/>
            <person name="Silar P."/>
            <person name="Natvig D."/>
            <person name="Lalanne C."/>
            <person name="Gautier V."/>
            <person name="Ament-Velasquez S.L."/>
            <person name="Kruys A."/>
            <person name="Hutchinson M.I."/>
            <person name="Powell A.J."/>
            <person name="Barry K."/>
            <person name="Miller A.N."/>
            <person name="Grigoriev I.V."/>
            <person name="Debuchy R."/>
            <person name="Gladieux P."/>
            <person name="Thoren M.H."/>
            <person name="Johannesson H."/>
        </authorList>
    </citation>
    <scope>NUCLEOTIDE SEQUENCE</scope>
    <source>
        <strain evidence="2">PSN293</strain>
    </source>
</reference>
<name>A0AAN7B9G0_9PEZI</name>
<reference evidence="2" key="1">
    <citation type="journal article" date="2023" name="Mol. Phylogenet. Evol.">
        <title>Genome-scale phylogeny and comparative genomics of the fungal order Sordariales.</title>
        <authorList>
            <person name="Hensen N."/>
            <person name="Bonometti L."/>
            <person name="Westerberg I."/>
            <person name="Brannstrom I.O."/>
            <person name="Guillou S."/>
            <person name="Cros-Aarteil S."/>
            <person name="Calhoun S."/>
            <person name="Haridas S."/>
            <person name="Kuo A."/>
            <person name="Mondo S."/>
            <person name="Pangilinan J."/>
            <person name="Riley R."/>
            <person name="LaButti K."/>
            <person name="Andreopoulos B."/>
            <person name="Lipzen A."/>
            <person name="Chen C."/>
            <person name="Yan M."/>
            <person name="Daum C."/>
            <person name="Ng V."/>
            <person name="Clum A."/>
            <person name="Steindorff A."/>
            <person name="Ohm R.A."/>
            <person name="Martin F."/>
            <person name="Silar P."/>
            <person name="Natvig D.O."/>
            <person name="Lalanne C."/>
            <person name="Gautier V."/>
            <person name="Ament-Velasquez S.L."/>
            <person name="Kruys A."/>
            <person name="Hutchinson M.I."/>
            <person name="Powell A.J."/>
            <person name="Barry K."/>
            <person name="Miller A.N."/>
            <person name="Grigoriev I.V."/>
            <person name="Debuchy R."/>
            <person name="Gladieux P."/>
            <person name="Hiltunen Thoren M."/>
            <person name="Johannesson H."/>
        </authorList>
    </citation>
    <scope>NUCLEOTIDE SEQUENCE</scope>
    <source>
        <strain evidence="2">PSN293</strain>
    </source>
</reference>
<feature type="region of interest" description="Disordered" evidence="1">
    <location>
        <begin position="1023"/>
        <end position="1043"/>
    </location>
</feature>
<gene>
    <name evidence="2" type="ORF">QBC37DRAFT_386003</name>
</gene>
<feature type="region of interest" description="Disordered" evidence="1">
    <location>
        <begin position="1"/>
        <end position="86"/>
    </location>
</feature>
<dbReference type="PANTHER" id="PTHR33099">
    <property type="entry name" value="FE2OG DIOXYGENASE DOMAIN-CONTAINING PROTEIN"/>
    <property type="match status" value="1"/>
</dbReference>
<feature type="compositionally biased region" description="Polar residues" evidence="1">
    <location>
        <begin position="65"/>
        <end position="81"/>
    </location>
</feature>
<dbReference type="Proteomes" id="UP001301769">
    <property type="component" value="Unassembled WGS sequence"/>
</dbReference>